<feature type="transmembrane region" description="Helical" evidence="1">
    <location>
        <begin position="58"/>
        <end position="82"/>
    </location>
</feature>
<keyword evidence="1" id="KW-0472">Membrane</keyword>
<dbReference type="Proteomes" id="UP000192342">
    <property type="component" value="Unassembled WGS sequence"/>
</dbReference>
<protein>
    <submittedName>
        <fullName evidence="2">Uncharacterized protein</fullName>
    </submittedName>
</protein>
<organism evidence="2 3">
    <name type="scientific">Oceanococcus atlanticus</name>
    <dbReference type="NCBI Taxonomy" id="1317117"/>
    <lineage>
        <taxon>Bacteria</taxon>
        <taxon>Pseudomonadati</taxon>
        <taxon>Pseudomonadota</taxon>
        <taxon>Gammaproteobacteria</taxon>
        <taxon>Chromatiales</taxon>
        <taxon>Oceanococcaceae</taxon>
        <taxon>Oceanococcus</taxon>
    </lineage>
</organism>
<evidence type="ECO:0000256" key="1">
    <source>
        <dbReference type="SAM" id="Phobius"/>
    </source>
</evidence>
<name>A0A1Y1SEL7_9GAMM</name>
<dbReference type="AlphaFoldDB" id="A0A1Y1SEL7"/>
<gene>
    <name evidence="2" type="ORF">ATO7_08837</name>
</gene>
<dbReference type="STRING" id="1317117.ATO7_08837"/>
<sequence length="98" mass="10648">MSTTSSRQTQLRRRPNWPPLWRRLAIVLWAGFLGAVLLLLALLMGWDALQASADAPDFALLGMVFAVGWLISAVTGVMALSLASEPQAQIRADDEVDA</sequence>
<accession>A0A1Y1SEL7</accession>
<keyword evidence="3" id="KW-1185">Reference proteome</keyword>
<comment type="caution">
    <text evidence="2">The sequence shown here is derived from an EMBL/GenBank/DDBJ whole genome shotgun (WGS) entry which is preliminary data.</text>
</comment>
<evidence type="ECO:0000313" key="3">
    <source>
        <dbReference type="Proteomes" id="UP000192342"/>
    </source>
</evidence>
<dbReference type="RefSeq" id="WP_083561328.1">
    <property type="nucleotide sequence ID" value="NZ_AQQV01000002.1"/>
</dbReference>
<keyword evidence="1" id="KW-0812">Transmembrane</keyword>
<proteinExistence type="predicted"/>
<dbReference type="EMBL" id="AQQV01000002">
    <property type="protein sequence ID" value="ORE87133.1"/>
    <property type="molecule type" value="Genomic_DNA"/>
</dbReference>
<evidence type="ECO:0000313" key="2">
    <source>
        <dbReference type="EMBL" id="ORE87133.1"/>
    </source>
</evidence>
<reference evidence="2 3" key="1">
    <citation type="submission" date="2013-04" db="EMBL/GenBank/DDBJ databases">
        <title>Oceanococcus atlanticus 22II-S10r2 Genome Sequencing.</title>
        <authorList>
            <person name="Lai Q."/>
            <person name="Li G."/>
            <person name="Shao Z."/>
        </authorList>
    </citation>
    <scope>NUCLEOTIDE SEQUENCE [LARGE SCALE GENOMIC DNA]</scope>
    <source>
        <strain evidence="2 3">22II-S10r2</strain>
    </source>
</reference>
<feature type="transmembrane region" description="Helical" evidence="1">
    <location>
        <begin position="20"/>
        <end position="46"/>
    </location>
</feature>
<keyword evidence="1" id="KW-1133">Transmembrane helix</keyword>